<dbReference type="Proteomes" id="UP001451571">
    <property type="component" value="Chromosome"/>
</dbReference>
<dbReference type="InterPro" id="IPR013114">
    <property type="entry name" value="FabA_FabZ"/>
</dbReference>
<gene>
    <name evidence="3" type="ORF">V6984_20055</name>
</gene>
<dbReference type="EMBL" id="CP146256">
    <property type="protein sequence ID" value="XAH73769.1"/>
    <property type="molecule type" value="Genomic_DNA"/>
</dbReference>
<comment type="similarity">
    <text evidence="1">Belongs to the thioester dehydratase family. FabZ subfamily.</text>
</comment>
<dbReference type="Pfam" id="PF07977">
    <property type="entry name" value="FabA"/>
    <property type="match status" value="1"/>
</dbReference>
<organism evidence="3 4">
    <name type="scientific">Kineothrix sedimenti</name>
    <dbReference type="NCBI Taxonomy" id="3123317"/>
    <lineage>
        <taxon>Bacteria</taxon>
        <taxon>Bacillati</taxon>
        <taxon>Bacillota</taxon>
        <taxon>Clostridia</taxon>
        <taxon>Lachnospirales</taxon>
        <taxon>Lachnospiraceae</taxon>
        <taxon>Kineothrix</taxon>
    </lineage>
</organism>
<proteinExistence type="inferred from homology"/>
<evidence type="ECO:0000313" key="4">
    <source>
        <dbReference type="Proteomes" id="UP001451571"/>
    </source>
</evidence>
<keyword evidence="2" id="KW-0456">Lyase</keyword>
<dbReference type="CDD" id="cd01288">
    <property type="entry name" value="FabZ"/>
    <property type="match status" value="1"/>
</dbReference>
<evidence type="ECO:0000256" key="1">
    <source>
        <dbReference type="ARBA" id="ARBA00009174"/>
    </source>
</evidence>
<dbReference type="PANTHER" id="PTHR30272:SF1">
    <property type="entry name" value="3-HYDROXYACYL-[ACYL-CARRIER-PROTEIN] DEHYDRATASE"/>
    <property type="match status" value="1"/>
</dbReference>
<accession>A0ABZ3EWW9</accession>
<keyword evidence="4" id="KW-1185">Reference proteome</keyword>
<protein>
    <submittedName>
        <fullName evidence="3">3-hydroxyacyl-[acyl-carrier-protein] dehydratase FabZ</fullName>
    </submittedName>
</protein>
<evidence type="ECO:0000256" key="2">
    <source>
        <dbReference type="ARBA" id="ARBA00023239"/>
    </source>
</evidence>
<reference evidence="3 4" key="1">
    <citation type="submission" date="2024-02" db="EMBL/GenBank/DDBJ databases">
        <title>Bacterial strain from lacustrine sediment.</title>
        <authorList>
            <person name="Petit C."/>
            <person name="Fadhlaoui K."/>
        </authorList>
    </citation>
    <scope>NUCLEOTIDE SEQUENCE [LARGE SCALE GENOMIC DNA]</scope>
    <source>
        <strain evidence="3 4">IPX-CK</strain>
    </source>
</reference>
<name>A0ABZ3EWW9_9FIRM</name>
<sequence length="142" mass="15779">MPLSQTQIKEILPHRSPLLLLDSVSELIPGISIVSSVTINPKWDIFSGHFPDYPVLPGIYITECMSQAAALMLLSIPERNGKLPLLFQLQQIRFLHSVFPGDVMELKASLKCELGSEMYDCKVSSYVNGKKVAYGIVTMVLK</sequence>
<dbReference type="Gene3D" id="3.10.129.10">
    <property type="entry name" value="Hotdog Thioesterase"/>
    <property type="match status" value="1"/>
</dbReference>
<dbReference type="PANTHER" id="PTHR30272">
    <property type="entry name" value="3-HYDROXYACYL-[ACYL-CARRIER-PROTEIN] DEHYDRATASE"/>
    <property type="match status" value="1"/>
</dbReference>
<dbReference type="SUPFAM" id="SSF54637">
    <property type="entry name" value="Thioesterase/thiol ester dehydrase-isomerase"/>
    <property type="match status" value="1"/>
</dbReference>
<dbReference type="InterPro" id="IPR029069">
    <property type="entry name" value="HotDog_dom_sf"/>
</dbReference>
<dbReference type="RefSeq" id="WP_342757370.1">
    <property type="nucleotide sequence ID" value="NZ_CP146256.1"/>
</dbReference>
<evidence type="ECO:0000313" key="3">
    <source>
        <dbReference type="EMBL" id="XAH73769.1"/>
    </source>
</evidence>